<proteinExistence type="predicted"/>
<reference evidence="1" key="2">
    <citation type="journal article" date="2015" name="Data Brief">
        <title>Shoot transcriptome of the giant reed, Arundo donax.</title>
        <authorList>
            <person name="Barrero R.A."/>
            <person name="Guerrero F.D."/>
            <person name="Moolhuijzen P."/>
            <person name="Goolsby J.A."/>
            <person name="Tidwell J."/>
            <person name="Bellgard S.E."/>
            <person name="Bellgard M.I."/>
        </authorList>
    </citation>
    <scope>NUCLEOTIDE SEQUENCE</scope>
    <source>
        <tissue evidence="1">Shoot tissue taken approximately 20 cm above the soil surface</tissue>
    </source>
</reference>
<reference evidence="1" key="1">
    <citation type="submission" date="2014-09" db="EMBL/GenBank/DDBJ databases">
        <authorList>
            <person name="Magalhaes I.L.F."/>
            <person name="Oliveira U."/>
            <person name="Santos F.R."/>
            <person name="Vidigal T.H.D.A."/>
            <person name="Brescovit A.D."/>
            <person name="Santos A.J."/>
        </authorList>
    </citation>
    <scope>NUCLEOTIDE SEQUENCE</scope>
    <source>
        <tissue evidence="1">Shoot tissue taken approximately 20 cm above the soil surface</tissue>
    </source>
</reference>
<sequence>MHGENDRIPCIDSGARLYLWNFLSNMLR</sequence>
<accession>A0A0A9H862</accession>
<evidence type="ECO:0000313" key="1">
    <source>
        <dbReference type="EMBL" id="JAE31989.1"/>
    </source>
</evidence>
<organism evidence="1">
    <name type="scientific">Arundo donax</name>
    <name type="common">Giant reed</name>
    <name type="synonym">Donax arundinaceus</name>
    <dbReference type="NCBI Taxonomy" id="35708"/>
    <lineage>
        <taxon>Eukaryota</taxon>
        <taxon>Viridiplantae</taxon>
        <taxon>Streptophyta</taxon>
        <taxon>Embryophyta</taxon>
        <taxon>Tracheophyta</taxon>
        <taxon>Spermatophyta</taxon>
        <taxon>Magnoliopsida</taxon>
        <taxon>Liliopsida</taxon>
        <taxon>Poales</taxon>
        <taxon>Poaceae</taxon>
        <taxon>PACMAD clade</taxon>
        <taxon>Arundinoideae</taxon>
        <taxon>Arundineae</taxon>
        <taxon>Arundo</taxon>
    </lineage>
</organism>
<dbReference type="AlphaFoldDB" id="A0A0A9H862"/>
<protein>
    <submittedName>
        <fullName evidence="1">Uncharacterized protein</fullName>
    </submittedName>
</protein>
<name>A0A0A9H862_ARUDO</name>
<dbReference type="EMBL" id="GBRH01165907">
    <property type="protein sequence ID" value="JAE31989.1"/>
    <property type="molecule type" value="Transcribed_RNA"/>
</dbReference>